<dbReference type="GO" id="GO:0015629">
    <property type="term" value="C:actin cytoskeleton"/>
    <property type="evidence" value="ECO:0007669"/>
    <property type="project" value="TreeGrafter"/>
</dbReference>
<dbReference type="GO" id="GO:0051016">
    <property type="term" value="P:barbed-end actin filament capping"/>
    <property type="evidence" value="ECO:0007669"/>
    <property type="project" value="TreeGrafter"/>
</dbReference>
<reference evidence="3" key="1">
    <citation type="submission" date="2013-02" db="EMBL/GenBank/DDBJ databases">
        <authorList>
            <person name="Hughes D."/>
        </authorList>
    </citation>
    <scope>NUCLEOTIDE SEQUENCE</scope>
    <source>
        <strain>Durham</strain>
        <strain evidence="3">NC isolate 2 -- Noor lab</strain>
    </source>
</reference>
<dbReference type="GO" id="GO:0005546">
    <property type="term" value="F:phosphatidylinositol-4,5-bisphosphate binding"/>
    <property type="evidence" value="ECO:0007669"/>
    <property type="project" value="TreeGrafter"/>
</dbReference>
<dbReference type="PANTHER" id="PTHR11977:SF45">
    <property type="entry name" value="SUPERVILLIN"/>
    <property type="match status" value="1"/>
</dbReference>
<dbReference type="EnsemblMetazoa" id="MESCA004727-RA">
    <property type="protein sequence ID" value="MESCA004727-PA"/>
    <property type="gene ID" value="MESCA004727"/>
</dbReference>
<dbReference type="InterPro" id="IPR007122">
    <property type="entry name" value="Villin/Gelsolin"/>
</dbReference>
<dbReference type="GO" id="GO:0051015">
    <property type="term" value="F:actin filament binding"/>
    <property type="evidence" value="ECO:0007669"/>
    <property type="project" value="InterPro"/>
</dbReference>
<sequence>MLPGPIIFFVTELDIHKEYMLNILDDIIDDEETFEKFFSSKRKDTNDGEEAIEISDFDSVKASERLVTKRAVRGPMGRRAAKNPLKNLAARNDLQTEYTEIKSGYAEKELKRIKLESFAKSNNLAAEALAGLASVEDFKSSSSLPINQMWLPFKPLMLLHVKGRTHVQTRLVEPIYSSLNRGDCFILISGSKLYRYVGSFANVIEISRSKKICASIIENKDLGCSANQEVILTDGRYVNERQWEDFWKILNKPEGYEIPDCGHADEDELFENSLHETNMIYEFDDDSLKPLEKFWGTIPKIEMLDPKKVLIFDFGTELYVWNGKNASSDDKRAALKLCQEHFSESPVDYGKCWVNPFNYSKIVGNRTVSAAPMTQLKREDWCLLGKITQHMETILFKEKFCDWPENHVYKKLKK</sequence>
<name>T1GMF3_MEGSC</name>
<evidence type="ECO:0000259" key="1">
    <source>
        <dbReference type="Pfam" id="PF00626"/>
    </source>
</evidence>
<organism evidence="2 3">
    <name type="scientific">Megaselia scalaris</name>
    <name type="common">Humpbacked fly</name>
    <name type="synonym">Phora scalaris</name>
    <dbReference type="NCBI Taxonomy" id="36166"/>
    <lineage>
        <taxon>Eukaryota</taxon>
        <taxon>Metazoa</taxon>
        <taxon>Ecdysozoa</taxon>
        <taxon>Arthropoda</taxon>
        <taxon>Hexapoda</taxon>
        <taxon>Insecta</taxon>
        <taxon>Pterygota</taxon>
        <taxon>Neoptera</taxon>
        <taxon>Endopterygota</taxon>
        <taxon>Diptera</taxon>
        <taxon>Brachycera</taxon>
        <taxon>Muscomorpha</taxon>
        <taxon>Platypezoidea</taxon>
        <taxon>Phoridae</taxon>
        <taxon>Megaseliini</taxon>
        <taxon>Megaselia</taxon>
    </lineage>
</organism>
<dbReference type="Proteomes" id="UP000015102">
    <property type="component" value="Unassembled WGS sequence"/>
</dbReference>
<dbReference type="EMBL" id="CAQQ02190847">
    <property type="status" value="NOT_ANNOTATED_CDS"/>
    <property type="molecule type" value="Genomic_DNA"/>
</dbReference>
<dbReference type="EMBL" id="CAQQ02190845">
    <property type="status" value="NOT_ANNOTATED_CDS"/>
    <property type="molecule type" value="Genomic_DNA"/>
</dbReference>
<dbReference type="CDD" id="cd11289">
    <property type="entry name" value="gelsolin_S2_like"/>
    <property type="match status" value="1"/>
</dbReference>
<dbReference type="GO" id="GO:0008154">
    <property type="term" value="P:actin polymerization or depolymerization"/>
    <property type="evidence" value="ECO:0007669"/>
    <property type="project" value="TreeGrafter"/>
</dbReference>
<dbReference type="Gene3D" id="3.40.20.10">
    <property type="entry name" value="Severin"/>
    <property type="match status" value="2"/>
</dbReference>
<evidence type="ECO:0000313" key="2">
    <source>
        <dbReference type="EnsemblMetazoa" id="MESCA004727-PA"/>
    </source>
</evidence>
<evidence type="ECO:0000313" key="3">
    <source>
        <dbReference type="Proteomes" id="UP000015102"/>
    </source>
</evidence>
<protein>
    <recommendedName>
        <fullName evidence="1">Gelsolin-like domain-containing protein</fullName>
    </recommendedName>
</protein>
<keyword evidence="3" id="KW-1185">Reference proteome</keyword>
<dbReference type="GO" id="GO:0051014">
    <property type="term" value="P:actin filament severing"/>
    <property type="evidence" value="ECO:0007669"/>
    <property type="project" value="TreeGrafter"/>
</dbReference>
<dbReference type="EMBL" id="CAQQ02190846">
    <property type="status" value="NOT_ANNOTATED_CDS"/>
    <property type="molecule type" value="Genomic_DNA"/>
</dbReference>
<dbReference type="HOGENOM" id="CLU_664468_0_0_1"/>
<dbReference type="STRING" id="36166.T1GMF3"/>
<dbReference type="GO" id="GO:0005737">
    <property type="term" value="C:cytoplasm"/>
    <property type="evidence" value="ECO:0007669"/>
    <property type="project" value="TreeGrafter"/>
</dbReference>
<dbReference type="SUPFAM" id="SSF82754">
    <property type="entry name" value="C-terminal, gelsolin-like domain of Sec23/24"/>
    <property type="match status" value="1"/>
</dbReference>
<dbReference type="InterPro" id="IPR036180">
    <property type="entry name" value="Gelsolin-like_dom_sf"/>
</dbReference>
<dbReference type="Pfam" id="PF00626">
    <property type="entry name" value="Gelsolin"/>
    <property type="match status" value="1"/>
</dbReference>
<dbReference type="InterPro" id="IPR029006">
    <property type="entry name" value="ADF-H/Gelsolin-like_dom_sf"/>
</dbReference>
<dbReference type="AlphaFoldDB" id="T1GMF3"/>
<dbReference type="InterPro" id="IPR007123">
    <property type="entry name" value="Gelsolin-like_dom"/>
</dbReference>
<dbReference type="SMART" id="SM00262">
    <property type="entry name" value="GEL"/>
    <property type="match status" value="1"/>
</dbReference>
<reference evidence="2" key="2">
    <citation type="submission" date="2015-06" db="UniProtKB">
        <authorList>
            <consortium name="EnsemblMetazoa"/>
        </authorList>
    </citation>
    <scope>IDENTIFICATION</scope>
</reference>
<feature type="domain" description="Gelsolin-like" evidence="1">
    <location>
        <begin position="301"/>
        <end position="337"/>
    </location>
</feature>
<dbReference type="SUPFAM" id="SSF55753">
    <property type="entry name" value="Actin depolymerizing proteins"/>
    <property type="match status" value="1"/>
</dbReference>
<accession>T1GMF3</accession>
<dbReference type="PANTHER" id="PTHR11977">
    <property type="entry name" value="VILLIN"/>
    <property type="match status" value="1"/>
</dbReference>
<proteinExistence type="predicted"/>